<dbReference type="AlphaFoldDB" id="A0A7N2MLK9"/>
<keyword evidence="2" id="KW-1185">Reference proteome</keyword>
<dbReference type="Proteomes" id="UP000594261">
    <property type="component" value="Chromosome 9"/>
</dbReference>
<organism evidence="1 2">
    <name type="scientific">Quercus lobata</name>
    <name type="common">Valley oak</name>
    <dbReference type="NCBI Taxonomy" id="97700"/>
    <lineage>
        <taxon>Eukaryota</taxon>
        <taxon>Viridiplantae</taxon>
        <taxon>Streptophyta</taxon>
        <taxon>Embryophyta</taxon>
        <taxon>Tracheophyta</taxon>
        <taxon>Spermatophyta</taxon>
        <taxon>Magnoliopsida</taxon>
        <taxon>eudicotyledons</taxon>
        <taxon>Gunneridae</taxon>
        <taxon>Pentapetalae</taxon>
        <taxon>rosids</taxon>
        <taxon>fabids</taxon>
        <taxon>Fagales</taxon>
        <taxon>Fagaceae</taxon>
        <taxon>Quercus</taxon>
    </lineage>
</organism>
<evidence type="ECO:0000313" key="1">
    <source>
        <dbReference type="EnsemblPlants" id="QL09p041268:mrna"/>
    </source>
</evidence>
<dbReference type="EnsemblPlants" id="QL09p041268:mrna">
    <property type="protein sequence ID" value="QL09p041268:mrna"/>
    <property type="gene ID" value="QL09p041268"/>
</dbReference>
<sequence length="143" mass="15790">MVQEGGGSIIKKLKNESLKNKNSLSWVWVWDAEEASFLEFEFVEPLVAVCHDQERHDEDEDGGSGDPRRLASAFHELLSYEYGVGGDLSASRRHHGDDGGLSQLRDYAAVDVGFVLHGDSTLWQGDSAFSWLGSHGNLKRVDG</sequence>
<evidence type="ECO:0000313" key="2">
    <source>
        <dbReference type="Proteomes" id="UP000594261"/>
    </source>
</evidence>
<protein>
    <submittedName>
        <fullName evidence="1">Uncharacterized protein</fullName>
    </submittedName>
</protein>
<dbReference type="InParanoid" id="A0A7N2MLK9"/>
<name>A0A7N2MLK9_QUELO</name>
<accession>A0A7N2MLK9</accession>
<proteinExistence type="predicted"/>
<dbReference type="EMBL" id="LRBV02000009">
    <property type="status" value="NOT_ANNOTATED_CDS"/>
    <property type="molecule type" value="Genomic_DNA"/>
</dbReference>
<reference evidence="1" key="2">
    <citation type="submission" date="2021-01" db="UniProtKB">
        <authorList>
            <consortium name="EnsemblPlants"/>
        </authorList>
    </citation>
    <scope>IDENTIFICATION</scope>
</reference>
<reference evidence="1 2" key="1">
    <citation type="journal article" date="2016" name="G3 (Bethesda)">
        <title>First Draft Assembly and Annotation of the Genome of a California Endemic Oak Quercus lobata Nee (Fagaceae).</title>
        <authorList>
            <person name="Sork V.L."/>
            <person name="Fitz-Gibbon S.T."/>
            <person name="Puiu D."/>
            <person name="Crepeau M."/>
            <person name="Gugger P.F."/>
            <person name="Sherman R."/>
            <person name="Stevens K."/>
            <person name="Langley C.H."/>
            <person name="Pellegrini M."/>
            <person name="Salzberg S.L."/>
        </authorList>
    </citation>
    <scope>NUCLEOTIDE SEQUENCE [LARGE SCALE GENOMIC DNA]</scope>
    <source>
        <strain evidence="1 2">cv. SW786</strain>
    </source>
</reference>
<dbReference type="Gramene" id="QL09p041268:mrna">
    <property type="protein sequence ID" value="QL09p041268:mrna"/>
    <property type="gene ID" value="QL09p041268"/>
</dbReference>